<proteinExistence type="predicted"/>
<reference evidence="1 2" key="1">
    <citation type="submission" date="2018-06" db="EMBL/GenBank/DDBJ databases">
        <authorList>
            <consortium name="Pathogen Informatics"/>
            <person name="Doyle S."/>
        </authorList>
    </citation>
    <scope>NUCLEOTIDE SEQUENCE [LARGE SCALE GENOMIC DNA]</scope>
    <source>
        <strain evidence="1 2">NCTC11388</strain>
    </source>
</reference>
<dbReference type="AlphaFoldDB" id="A0A380C367"/>
<sequence length="37" mass="4227">MKSTKNNLKSKQSEDLSDFSDVVISFSISYNLINLME</sequence>
<evidence type="ECO:0000313" key="2">
    <source>
        <dbReference type="Proteomes" id="UP000254893"/>
    </source>
</evidence>
<gene>
    <name evidence="1" type="ORF">NCTC11388_02157</name>
</gene>
<dbReference type="Proteomes" id="UP000254893">
    <property type="component" value="Unassembled WGS sequence"/>
</dbReference>
<name>A0A380C367_SPHSI</name>
<evidence type="ECO:0000313" key="1">
    <source>
        <dbReference type="EMBL" id="SUJ11854.1"/>
    </source>
</evidence>
<dbReference type="EMBL" id="UGYW01000002">
    <property type="protein sequence ID" value="SUJ11854.1"/>
    <property type="molecule type" value="Genomic_DNA"/>
</dbReference>
<organism evidence="1 2">
    <name type="scientific">Sphingobacterium spiritivorum</name>
    <name type="common">Flavobacterium spiritivorum</name>
    <dbReference type="NCBI Taxonomy" id="258"/>
    <lineage>
        <taxon>Bacteria</taxon>
        <taxon>Pseudomonadati</taxon>
        <taxon>Bacteroidota</taxon>
        <taxon>Sphingobacteriia</taxon>
        <taxon>Sphingobacteriales</taxon>
        <taxon>Sphingobacteriaceae</taxon>
        <taxon>Sphingobacterium</taxon>
    </lineage>
</organism>
<accession>A0A380C367</accession>
<protein>
    <submittedName>
        <fullName evidence="1">Uncharacterized protein</fullName>
    </submittedName>
</protein>